<sequence>MPSTTLYSCSYNRQSTLESVLWNRLREWMACLLSMLDLVQIGGPLQKDDIFFQSFRLGWLCSENGVVSTIKSKSVPIAQTNMSQNDIPINLAFQASELGMEICLRTQNKATPKQKSSANIKRDTHD</sequence>
<proteinExistence type="predicted"/>
<dbReference type="Proteomes" id="UP000499080">
    <property type="component" value="Unassembled WGS sequence"/>
</dbReference>
<dbReference type="AlphaFoldDB" id="A0A4Y2CU13"/>
<reference evidence="1 2" key="1">
    <citation type="journal article" date="2019" name="Sci. Rep.">
        <title>Orb-weaving spider Araneus ventricosus genome elucidates the spidroin gene catalogue.</title>
        <authorList>
            <person name="Kono N."/>
            <person name="Nakamura H."/>
            <person name="Ohtoshi R."/>
            <person name="Moran D.A.P."/>
            <person name="Shinohara A."/>
            <person name="Yoshida Y."/>
            <person name="Fujiwara M."/>
            <person name="Mori M."/>
            <person name="Tomita M."/>
            <person name="Arakawa K."/>
        </authorList>
    </citation>
    <scope>NUCLEOTIDE SEQUENCE [LARGE SCALE GENOMIC DNA]</scope>
</reference>
<dbReference type="EMBL" id="BGPR01000248">
    <property type="protein sequence ID" value="GBM07863.1"/>
    <property type="molecule type" value="Genomic_DNA"/>
</dbReference>
<comment type="caution">
    <text evidence="1">The sequence shown here is derived from an EMBL/GenBank/DDBJ whole genome shotgun (WGS) entry which is preliminary data.</text>
</comment>
<keyword evidence="2" id="KW-1185">Reference proteome</keyword>
<evidence type="ECO:0000313" key="1">
    <source>
        <dbReference type="EMBL" id="GBM07863.1"/>
    </source>
</evidence>
<name>A0A4Y2CU13_ARAVE</name>
<organism evidence="1 2">
    <name type="scientific">Araneus ventricosus</name>
    <name type="common">Orbweaver spider</name>
    <name type="synonym">Epeira ventricosa</name>
    <dbReference type="NCBI Taxonomy" id="182803"/>
    <lineage>
        <taxon>Eukaryota</taxon>
        <taxon>Metazoa</taxon>
        <taxon>Ecdysozoa</taxon>
        <taxon>Arthropoda</taxon>
        <taxon>Chelicerata</taxon>
        <taxon>Arachnida</taxon>
        <taxon>Araneae</taxon>
        <taxon>Araneomorphae</taxon>
        <taxon>Entelegynae</taxon>
        <taxon>Araneoidea</taxon>
        <taxon>Araneidae</taxon>
        <taxon>Araneus</taxon>
    </lineage>
</organism>
<gene>
    <name evidence="1" type="ORF">AVEN_96483_1</name>
</gene>
<accession>A0A4Y2CU13</accession>
<evidence type="ECO:0000313" key="2">
    <source>
        <dbReference type="Proteomes" id="UP000499080"/>
    </source>
</evidence>
<protein>
    <submittedName>
        <fullName evidence="1">Uncharacterized protein</fullName>
    </submittedName>
</protein>